<dbReference type="RefSeq" id="WP_316000164.1">
    <property type="nucleotide sequence ID" value="NZ_JAWDJT010000020.1"/>
</dbReference>
<name>A0ABU3TN83_9BACT</name>
<evidence type="ECO:0000259" key="4">
    <source>
        <dbReference type="PROSITE" id="PS50995"/>
    </source>
</evidence>
<evidence type="ECO:0000313" key="5">
    <source>
        <dbReference type="EMBL" id="MDU0372809.1"/>
    </source>
</evidence>
<dbReference type="Gene3D" id="1.10.10.10">
    <property type="entry name" value="Winged helix-like DNA-binding domain superfamily/Winged helix DNA-binding domain"/>
    <property type="match status" value="1"/>
</dbReference>
<keyword evidence="3" id="KW-0804">Transcription</keyword>
<proteinExistence type="predicted"/>
<keyword evidence="2" id="KW-0238">DNA-binding</keyword>
<dbReference type="PROSITE" id="PS01117">
    <property type="entry name" value="HTH_MARR_1"/>
    <property type="match status" value="1"/>
</dbReference>
<reference evidence="5 6" key="1">
    <citation type="submission" date="2023-10" db="EMBL/GenBank/DDBJ databases">
        <title>Hymenobacter endophyticus sp. nov., an isolate from the leaf tissues of wheat.</title>
        <authorList>
            <person name="Dai Y."/>
        </authorList>
    </citation>
    <scope>NUCLEOTIDE SEQUENCE [LARGE SCALE GENOMIC DNA]</scope>
    <source>
        <strain evidence="5 6">ZK17L-C2</strain>
    </source>
</reference>
<dbReference type="SUPFAM" id="SSF46785">
    <property type="entry name" value="Winged helix' DNA-binding domain"/>
    <property type="match status" value="1"/>
</dbReference>
<dbReference type="InterPro" id="IPR000835">
    <property type="entry name" value="HTH_MarR-typ"/>
</dbReference>
<comment type="caution">
    <text evidence="5">The sequence shown here is derived from an EMBL/GenBank/DDBJ whole genome shotgun (WGS) entry which is preliminary data.</text>
</comment>
<dbReference type="InterPro" id="IPR039422">
    <property type="entry name" value="MarR/SlyA-like"/>
</dbReference>
<dbReference type="PRINTS" id="PR00598">
    <property type="entry name" value="HTHMARR"/>
</dbReference>
<organism evidence="5 6">
    <name type="scientific">Hymenobacter endophyticus</name>
    <dbReference type="NCBI Taxonomy" id="3076335"/>
    <lineage>
        <taxon>Bacteria</taxon>
        <taxon>Pseudomonadati</taxon>
        <taxon>Bacteroidota</taxon>
        <taxon>Cytophagia</taxon>
        <taxon>Cytophagales</taxon>
        <taxon>Hymenobacteraceae</taxon>
        <taxon>Hymenobacter</taxon>
    </lineage>
</organism>
<dbReference type="Pfam" id="PF12802">
    <property type="entry name" value="MarR_2"/>
    <property type="match status" value="1"/>
</dbReference>
<dbReference type="PROSITE" id="PS50995">
    <property type="entry name" value="HTH_MARR_2"/>
    <property type="match status" value="1"/>
</dbReference>
<keyword evidence="6" id="KW-1185">Reference proteome</keyword>
<dbReference type="SMART" id="SM00347">
    <property type="entry name" value="HTH_MARR"/>
    <property type="match status" value="1"/>
</dbReference>
<dbReference type="Proteomes" id="UP001250698">
    <property type="component" value="Unassembled WGS sequence"/>
</dbReference>
<evidence type="ECO:0000256" key="1">
    <source>
        <dbReference type="ARBA" id="ARBA00023015"/>
    </source>
</evidence>
<evidence type="ECO:0000256" key="3">
    <source>
        <dbReference type="ARBA" id="ARBA00023163"/>
    </source>
</evidence>
<sequence>MKPDNPTQTVLYTLEQAIKAYRRLCQQNIDHVAANLTVDQALTLVVLNKFPELSQQQLAELVFKDKASLTRMLELLVQKGFVVRAMHASDRRKFSLTLTRQGQQLLGSVNSRATRGQ</sequence>
<dbReference type="InterPro" id="IPR036388">
    <property type="entry name" value="WH-like_DNA-bd_sf"/>
</dbReference>
<keyword evidence="1" id="KW-0805">Transcription regulation</keyword>
<gene>
    <name evidence="5" type="ORF">ROI90_20550</name>
</gene>
<evidence type="ECO:0000256" key="2">
    <source>
        <dbReference type="ARBA" id="ARBA00023125"/>
    </source>
</evidence>
<dbReference type="PANTHER" id="PTHR33164">
    <property type="entry name" value="TRANSCRIPTIONAL REGULATOR, MARR FAMILY"/>
    <property type="match status" value="1"/>
</dbReference>
<accession>A0ABU3TN83</accession>
<feature type="domain" description="HTH marR-type" evidence="4">
    <location>
        <begin position="7"/>
        <end position="117"/>
    </location>
</feature>
<dbReference type="InterPro" id="IPR036390">
    <property type="entry name" value="WH_DNA-bd_sf"/>
</dbReference>
<evidence type="ECO:0000313" key="6">
    <source>
        <dbReference type="Proteomes" id="UP001250698"/>
    </source>
</evidence>
<protein>
    <submittedName>
        <fullName evidence="5">MarR family transcriptional regulator</fullName>
    </submittedName>
</protein>
<dbReference type="EMBL" id="JAWDJT010000020">
    <property type="protein sequence ID" value="MDU0372809.1"/>
    <property type="molecule type" value="Genomic_DNA"/>
</dbReference>
<dbReference type="InterPro" id="IPR023187">
    <property type="entry name" value="Tscrpt_reg_MarR-type_CS"/>
</dbReference>
<dbReference type="PANTHER" id="PTHR33164:SF43">
    <property type="entry name" value="HTH-TYPE TRANSCRIPTIONAL REPRESSOR YETL"/>
    <property type="match status" value="1"/>
</dbReference>